<evidence type="ECO:0000313" key="1">
    <source>
        <dbReference type="EMBL" id="CAI6368440.1"/>
    </source>
</evidence>
<proteinExistence type="predicted"/>
<dbReference type="EMBL" id="CARXXK010000005">
    <property type="protein sequence ID" value="CAI6368440.1"/>
    <property type="molecule type" value="Genomic_DNA"/>
</dbReference>
<accession>A0AAV0XJ42</accession>
<keyword evidence="2" id="KW-1185">Reference proteome</keyword>
<evidence type="ECO:0008006" key="3">
    <source>
        <dbReference type="Google" id="ProtNLM"/>
    </source>
</evidence>
<sequence>MTDYESSLRTALVEQFPTAKPLGCWFHHNQAV</sequence>
<evidence type="ECO:0000313" key="2">
    <source>
        <dbReference type="Proteomes" id="UP001160148"/>
    </source>
</evidence>
<dbReference type="AlphaFoldDB" id="A0AAV0XJ42"/>
<name>A0AAV0XJ42_9HEMI</name>
<comment type="caution">
    <text evidence="1">The sequence shown here is derived from an EMBL/GenBank/DDBJ whole genome shotgun (WGS) entry which is preliminary data.</text>
</comment>
<dbReference type="Proteomes" id="UP001160148">
    <property type="component" value="Unassembled WGS sequence"/>
</dbReference>
<organism evidence="1 2">
    <name type="scientific">Macrosiphum euphorbiae</name>
    <name type="common">potato aphid</name>
    <dbReference type="NCBI Taxonomy" id="13131"/>
    <lineage>
        <taxon>Eukaryota</taxon>
        <taxon>Metazoa</taxon>
        <taxon>Ecdysozoa</taxon>
        <taxon>Arthropoda</taxon>
        <taxon>Hexapoda</taxon>
        <taxon>Insecta</taxon>
        <taxon>Pterygota</taxon>
        <taxon>Neoptera</taxon>
        <taxon>Paraneoptera</taxon>
        <taxon>Hemiptera</taxon>
        <taxon>Sternorrhyncha</taxon>
        <taxon>Aphidomorpha</taxon>
        <taxon>Aphidoidea</taxon>
        <taxon>Aphididae</taxon>
        <taxon>Macrosiphini</taxon>
        <taxon>Macrosiphum</taxon>
    </lineage>
</organism>
<protein>
    <recommendedName>
        <fullName evidence="3">MULE transposase domain-containing protein</fullName>
    </recommendedName>
</protein>
<gene>
    <name evidence="1" type="ORF">MEUPH1_LOCUS22799</name>
</gene>
<reference evidence="1 2" key="1">
    <citation type="submission" date="2023-01" db="EMBL/GenBank/DDBJ databases">
        <authorList>
            <person name="Whitehead M."/>
        </authorList>
    </citation>
    <scope>NUCLEOTIDE SEQUENCE [LARGE SCALE GENOMIC DNA]</scope>
</reference>